<feature type="non-terminal residue" evidence="2">
    <location>
        <position position="186"/>
    </location>
</feature>
<dbReference type="InParanoid" id="A0A165VEQ1"/>
<accession>A0A165VEQ1</accession>
<organism evidence="2 3">
    <name type="scientific">Neolentinus lepideus HHB14362 ss-1</name>
    <dbReference type="NCBI Taxonomy" id="1314782"/>
    <lineage>
        <taxon>Eukaryota</taxon>
        <taxon>Fungi</taxon>
        <taxon>Dikarya</taxon>
        <taxon>Basidiomycota</taxon>
        <taxon>Agaricomycotina</taxon>
        <taxon>Agaricomycetes</taxon>
        <taxon>Gloeophyllales</taxon>
        <taxon>Gloeophyllaceae</taxon>
        <taxon>Neolentinus</taxon>
    </lineage>
</organism>
<reference evidence="2 3" key="1">
    <citation type="journal article" date="2016" name="Mol. Biol. Evol.">
        <title>Comparative Genomics of Early-Diverging Mushroom-Forming Fungi Provides Insights into the Origins of Lignocellulose Decay Capabilities.</title>
        <authorList>
            <person name="Nagy L.G."/>
            <person name="Riley R."/>
            <person name="Tritt A."/>
            <person name="Adam C."/>
            <person name="Daum C."/>
            <person name="Floudas D."/>
            <person name="Sun H."/>
            <person name="Yadav J.S."/>
            <person name="Pangilinan J."/>
            <person name="Larsson K.H."/>
            <person name="Matsuura K."/>
            <person name="Barry K."/>
            <person name="Labutti K."/>
            <person name="Kuo R."/>
            <person name="Ohm R.A."/>
            <person name="Bhattacharya S.S."/>
            <person name="Shirouzu T."/>
            <person name="Yoshinaga Y."/>
            <person name="Martin F.M."/>
            <person name="Grigoriev I.V."/>
            <person name="Hibbett D.S."/>
        </authorList>
    </citation>
    <scope>NUCLEOTIDE SEQUENCE [LARGE SCALE GENOMIC DNA]</scope>
    <source>
        <strain evidence="2 3">HHB14362 ss-1</strain>
    </source>
</reference>
<feature type="region of interest" description="Disordered" evidence="1">
    <location>
        <begin position="31"/>
        <end position="157"/>
    </location>
</feature>
<feature type="non-terminal residue" evidence="2">
    <location>
        <position position="1"/>
    </location>
</feature>
<feature type="compositionally biased region" description="Basic and acidic residues" evidence="1">
    <location>
        <begin position="95"/>
        <end position="114"/>
    </location>
</feature>
<feature type="compositionally biased region" description="Polar residues" evidence="1">
    <location>
        <begin position="47"/>
        <end position="63"/>
    </location>
</feature>
<sequence>VGIADDSKGHRVYWPGKCSVTVERNVYFEPGTLSGDSFEGENEDAFSETNPINASERTATSSPEDLDKPKPDGAVILPVTEAPTADTTHPIVSKEPQRHPQRERKLTRYLRDLTEGVGRVSARPSDPSIPRGIQAPSKRRAVTVEDVPDEGGEAGGVDEYALVAETSDVEGLEPRDVREAKRRPDW</sequence>
<dbReference type="Proteomes" id="UP000076761">
    <property type="component" value="Unassembled WGS sequence"/>
</dbReference>
<feature type="compositionally biased region" description="Basic and acidic residues" evidence="1">
    <location>
        <begin position="172"/>
        <end position="186"/>
    </location>
</feature>
<keyword evidence="3" id="KW-1185">Reference proteome</keyword>
<dbReference type="EMBL" id="KV425554">
    <property type="protein sequence ID" value="KZT29570.1"/>
    <property type="molecule type" value="Genomic_DNA"/>
</dbReference>
<evidence type="ECO:0000256" key="1">
    <source>
        <dbReference type="SAM" id="MobiDB-lite"/>
    </source>
</evidence>
<gene>
    <name evidence="2" type="ORF">NEOLEDRAFT_1029143</name>
</gene>
<proteinExistence type="predicted"/>
<name>A0A165VEQ1_9AGAM</name>
<dbReference type="OrthoDB" id="2802215at2759"/>
<evidence type="ECO:0000313" key="2">
    <source>
        <dbReference type="EMBL" id="KZT29570.1"/>
    </source>
</evidence>
<evidence type="ECO:0000313" key="3">
    <source>
        <dbReference type="Proteomes" id="UP000076761"/>
    </source>
</evidence>
<dbReference type="AlphaFoldDB" id="A0A165VEQ1"/>
<feature type="region of interest" description="Disordered" evidence="1">
    <location>
        <begin position="167"/>
        <end position="186"/>
    </location>
</feature>
<protein>
    <submittedName>
        <fullName evidence="2">Uncharacterized protein</fullName>
    </submittedName>
</protein>